<accession>T1AT60</accession>
<sequence>SDTHIEAPQEWTLYQDSSGGENWDSDNHVDGQGRSTVTFRGYRVTYGPAAKACLIAEGDRASPALAVITASGTIGATVLEFWQNFPKAIRWSESTLDLGLFPWESCAPFALRGGRAQAAHSGDRIHPTGTHAGACERAPSPAGECRAGVGRGRAGARRFCPGGAGRQ</sequence>
<organism evidence="1">
    <name type="scientific">mine drainage metagenome</name>
    <dbReference type="NCBI Taxonomy" id="410659"/>
    <lineage>
        <taxon>unclassified sequences</taxon>
        <taxon>metagenomes</taxon>
        <taxon>ecological metagenomes</taxon>
    </lineage>
</organism>
<dbReference type="EMBL" id="AUZX01011256">
    <property type="protein sequence ID" value="EQD43934.1"/>
    <property type="molecule type" value="Genomic_DNA"/>
</dbReference>
<dbReference type="AlphaFoldDB" id="T1AT60"/>
<reference evidence="1" key="1">
    <citation type="submission" date="2013-08" db="EMBL/GenBank/DDBJ databases">
        <authorList>
            <person name="Mendez C."/>
            <person name="Richter M."/>
            <person name="Ferrer M."/>
            <person name="Sanchez J."/>
        </authorList>
    </citation>
    <scope>NUCLEOTIDE SEQUENCE</scope>
</reference>
<reference evidence="1" key="2">
    <citation type="journal article" date="2014" name="ISME J.">
        <title>Microbial stratification in low pH oxic and suboxic macroscopic growths along an acid mine drainage.</title>
        <authorList>
            <person name="Mendez-Garcia C."/>
            <person name="Mesa V."/>
            <person name="Sprenger R.R."/>
            <person name="Richter M."/>
            <person name="Diez M.S."/>
            <person name="Solano J."/>
            <person name="Bargiela R."/>
            <person name="Golyshina O.V."/>
            <person name="Manteca A."/>
            <person name="Ramos J.L."/>
            <person name="Gallego J.R."/>
            <person name="Llorente I."/>
            <person name="Martins Dos Santos V.A."/>
            <person name="Jensen O.N."/>
            <person name="Pelaez A.I."/>
            <person name="Sanchez J."/>
            <person name="Ferrer M."/>
        </authorList>
    </citation>
    <scope>NUCLEOTIDE SEQUENCE</scope>
</reference>
<name>T1AT60_9ZZZZ</name>
<proteinExistence type="predicted"/>
<protein>
    <submittedName>
        <fullName evidence="1">Uncharacterized protein</fullName>
    </submittedName>
</protein>
<gene>
    <name evidence="1" type="ORF">B1A_15341</name>
</gene>
<feature type="non-terminal residue" evidence="1">
    <location>
        <position position="1"/>
    </location>
</feature>
<comment type="caution">
    <text evidence="1">The sequence shown here is derived from an EMBL/GenBank/DDBJ whole genome shotgun (WGS) entry which is preliminary data.</text>
</comment>
<evidence type="ECO:0000313" key="1">
    <source>
        <dbReference type="EMBL" id="EQD43934.1"/>
    </source>
</evidence>